<dbReference type="InterPro" id="IPR018060">
    <property type="entry name" value="HTH_AraC"/>
</dbReference>
<keyword evidence="2" id="KW-0238">DNA-binding</keyword>
<feature type="domain" description="HTH araC/xylS-type" evidence="4">
    <location>
        <begin position="179"/>
        <end position="279"/>
    </location>
</feature>
<dbReference type="PANTHER" id="PTHR43280">
    <property type="entry name" value="ARAC-FAMILY TRANSCRIPTIONAL REGULATOR"/>
    <property type="match status" value="1"/>
</dbReference>
<dbReference type="InterPro" id="IPR037923">
    <property type="entry name" value="HTH-like"/>
</dbReference>
<dbReference type="Pfam" id="PF12833">
    <property type="entry name" value="HTH_18"/>
    <property type="match status" value="1"/>
</dbReference>
<comment type="caution">
    <text evidence="5">The sequence shown here is derived from an EMBL/GenBank/DDBJ whole genome shotgun (WGS) entry which is preliminary data.</text>
</comment>
<keyword evidence="6" id="KW-1185">Reference proteome</keyword>
<gene>
    <name evidence="5" type="ORF">H8R27_04150</name>
</gene>
<dbReference type="SUPFAM" id="SSF51215">
    <property type="entry name" value="Regulatory protein AraC"/>
    <property type="match status" value="1"/>
</dbReference>
<dbReference type="Gene3D" id="2.60.120.10">
    <property type="entry name" value="Jelly Rolls"/>
    <property type="match status" value="1"/>
</dbReference>
<dbReference type="SUPFAM" id="SSF46689">
    <property type="entry name" value="Homeodomain-like"/>
    <property type="match status" value="1"/>
</dbReference>
<reference evidence="5 6" key="1">
    <citation type="submission" date="2020-08" db="EMBL/GenBank/DDBJ databases">
        <title>Description of novel Flavobacterium F-408 isolate.</title>
        <authorList>
            <person name="Saticioglu I.B."/>
            <person name="Duman M."/>
            <person name="Altun S."/>
        </authorList>
    </citation>
    <scope>NUCLEOTIDE SEQUENCE [LARGE SCALE GENOMIC DNA]</scope>
    <source>
        <strain evidence="5 6">F-408</strain>
    </source>
</reference>
<keyword evidence="3" id="KW-0804">Transcription</keyword>
<dbReference type="PANTHER" id="PTHR43280:SF2">
    <property type="entry name" value="HTH-TYPE TRANSCRIPTIONAL REGULATOR EXSA"/>
    <property type="match status" value="1"/>
</dbReference>
<protein>
    <submittedName>
        <fullName evidence="5">Helix-turn-helix domain-containing protein</fullName>
    </submittedName>
</protein>
<evidence type="ECO:0000256" key="3">
    <source>
        <dbReference type="ARBA" id="ARBA00023163"/>
    </source>
</evidence>
<dbReference type="InterPro" id="IPR003313">
    <property type="entry name" value="AraC-bd"/>
</dbReference>
<keyword evidence="1" id="KW-0805">Transcription regulation</keyword>
<dbReference type="SMART" id="SM00342">
    <property type="entry name" value="HTH_ARAC"/>
    <property type="match status" value="1"/>
</dbReference>
<dbReference type="Pfam" id="PF02311">
    <property type="entry name" value="AraC_binding"/>
    <property type="match status" value="1"/>
</dbReference>
<evidence type="ECO:0000256" key="1">
    <source>
        <dbReference type="ARBA" id="ARBA00023015"/>
    </source>
</evidence>
<dbReference type="Gene3D" id="1.10.10.60">
    <property type="entry name" value="Homeodomain-like"/>
    <property type="match status" value="2"/>
</dbReference>
<evidence type="ECO:0000313" key="6">
    <source>
        <dbReference type="Proteomes" id="UP000605990"/>
    </source>
</evidence>
<accession>A0ABR7IWC3</accession>
<sequence>MKRFSDFNAINIFSLELEFWEYELHTHNFYELLFIEKGFGIHHLNDLSFAYKAGDVFLLTPKDAHEFEISEKTIFTFIKFSDSYFMESFKDIKNNFSATLFNQILKNKVVINSSIVSQNSDVVTLFNLLSVIREIYIKKEAFHKEIVQGLFTSIIFLLEKEFLNSFSIEVNYGKEEKLQEILAFIRLNVVDSEKLKINYLATKFNISPNYLSVFLKHNIGMSLRKYCAEVKLKLAENLLKDSNLNINEIAEKLGFIDPSHFNKFFKKHKKINPSAFKVITKK</sequence>
<proteinExistence type="predicted"/>
<name>A0ABR7IWC3_9FLAO</name>
<dbReference type="PROSITE" id="PS01124">
    <property type="entry name" value="HTH_ARAC_FAMILY_2"/>
    <property type="match status" value="1"/>
</dbReference>
<evidence type="ECO:0000259" key="4">
    <source>
        <dbReference type="PROSITE" id="PS01124"/>
    </source>
</evidence>
<dbReference type="EMBL" id="JACRUN010000001">
    <property type="protein sequence ID" value="MBC5834070.1"/>
    <property type="molecule type" value="Genomic_DNA"/>
</dbReference>
<dbReference type="InterPro" id="IPR014710">
    <property type="entry name" value="RmlC-like_jellyroll"/>
</dbReference>
<evidence type="ECO:0000313" key="5">
    <source>
        <dbReference type="EMBL" id="MBC5834070.1"/>
    </source>
</evidence>
<dbReference type="InterPro" id="IPR018062">
    <property type="entry name" value="HTH_AraC-typ_CS"/>
</dbReference>
<dbReference type="Proteomes" id="UP000605990">
    <property type="component" value="Unassembled WGS sequence"/>
</dbReference>
<evidence type="ECO:0000256" key="2">
    <source>
        <dbReference type="ARBA" id="ARBA00023125"/>
    </source>
</evidence>
<dbReference type="RefSeq" id="WP_166125284.1">
    <property type="nucleotide sequence ID" value="NZ_JAANOQ010000001.1"/>
</dbReference>
<dbReference type="PROSITE" id="PS00041">
    <property type="entry name" value="HTH_ARAC_FAMILY_1"/>
    <property type="match status" value="1"/>
</dbReference>
<dbReference type="InterPro" id="IPR009057">
    <property type="entry name" value="Homeodomain-like_sf"/>
</dbReference>
<organism evidence="5 6">
    <name type="scientific">Flavobacterium bernardetii</name>
    <dbReference type="NCBI Taxonomy" id="2813823"/>
    <lineage>
        <taxon>Bacteria</taxon>
        <taxon>Pseudomonadati</taxon>
        <taxon>Bacteroidota</taxon>
        <taxon>Flavobacteriia</taxon>
        <taxon>Flavobacteriales</taxon>
        <taxon>Flavobacteriaceae</taxon>
        <taxon>Flavobacterium</taxon>
    </lineage>
</organism>